<sequence>MLEIKQNDDGKKGEFYIGDNGQHLAEMVYTWAGENVFIIEHTDVDDSLRGQSVGNKLLERVVAFAREKNVKIIPLCPFAKSVFDKDSSIHDVLK</sequence>
<dbReference type="SUPFAM" id="SSF55729">
    <property type="entry name" value="Acyl-CoA N-acyltransferases (Nat)"/>
    <property type="match status" value="1"/>
</dbReference>
<dbReference type="OrthoDB" id="9800945at2"/>
<dbReference type="PANTHER" id="PTHR31435">
    <property type="entry name" value="PROTEIN NATD1"/>
    <property type="match status" value="1"/>
</dbReference>
<dbReference type="RefSeq" id="WP_131271932.1">
    <property type="nucleotide sequence ID" value="NZ_SJOA01000023.1"/>
</dbReference>
<dbReference type="InterPro" id="IPR016181">
    <property type="entry name" value="Acyl_CoA_acyltransferase"/>
</dbReference>
<dbReference type="GO" id="GO:0016740">
    <property type="term" value="F:transferase activity"/>
    <property type="evidence" value="ECO:0007669"/>
    <property type="project" value="UniProtKB-KW"/>
</dbReference>
<gene>
    <name evidence="2" type="ORF">E0H85_14230</name>
</gene>
<dbReference type="EMBL" id="SJOA01000023">
    <property type="protein sequence ID" value="TCB56197.1"/>
    <property type="molecule type" value="Genomic_DNA"/>
</dbReference>
<evidence type="ECO:0000313" key="3">
    <source>
        <dbReference type="Proteomes" id="UP000291380"/>
    </source>
</evidence>
<dbReference type="Gene3D" id="3.40.630.30">
    <property type="match status" value="1"/>
</dbReference>
<reference evidence="2 3" key="1">
    <citation type="submission" date="2019-02" db="EMBL/GenBank/DDBJ databases">
        <title>High diversity of culturable Acinetobacter species in natural soil and water ecosystems.</title>
        <authorList>
            <person name="Radolfova-Krizova L."/>
            <person name="Nemec A."/>
        </authorList>
    </citation>
    <scope>NUCLEOTIDE SEQUENCE [LARGE SCALE GENOMIC DNA]</scope>
    <source>
        <strain evidence="2 3">ANC 4281</strain>
    </source>
</reference>
<dbReference type="InterPro" id="IPR031165">
    <property type="entry name" value="GNAT_YJDJ"/>
</dbReference>
<evidence type="ECO:0000313" key="2">
    <source>
        <dbReference type="EMBL" id="TCB56197.1"/>
    </source>
</evidence>
<comment type="caution">
    <text evidence="2">The sequence shown here is derived from an EMBL/GenBank/DDBJ whole genome shotgun (WGS) entry which is preliminary data.</text>
</comment>
<organism evidence="2 3">
    <name type="scientific">Acinetobacter terrae</name>
    <dbReference type="NCBI Taxonomy" id="2731247"/>
    <lineage>
        <taxon>Bacteria</taxon>
        <taxon>Pseudomonadati</taxon>
        <taxon>Pseudomonadota</taxon>
        <taxon>Gammaproteobacteria</taxon>
        <taxon>Moraxellales</taxon>
        <taxon>Moraxellaceae</taxon>
        <taxon>Acinetobacter</taxon>
        <taxon>Acinetobacter Taxon 24</taxon>
    </lineage>
</organism>
<name>A0A4V2LPB9_9GAMM</name>
<evidence type="ECO:0000259" key="1">
    <source>
        <dbReference type="PROSITE" id="PS51729"/>
    </source>
</evidence>
<accession>A0A4V2LPB9</accession>
<dbReference type="PROSITE" id="PS51729">
    <property type="entry name" value="GNAT_YJDJ"/>
    <property type="match status" value="1"/>
</dbReference>
<feature type="domain" description="N-acetyltransferase" evidence="1">
    <location>
        <begin position="7"/>
        <end position="94"/>
    </location>
</feature>
<proteinExistence type="predicted"/>
<dbReference type="AlphaFoldDB" id="A0A4V2LPB9"/>
<dbReference type="Proteomes" id="UP000291380">
    <property type="component" value="Unassembled WGS sequence"/>
</dbReference>
<dbReference type="CDD" id="cd04301">
    <property type="entry name" value="NAT_SF"/>
    <property type="match status" value="1"/>
</dbReference>
<dbReference type="Pfam" id="PF14542">
    <property type="entry name" value="Acetyltransf_CG"/>
    <property type="match status" value="1"/>
</dbReference>
<protein>
    <submittedName>
        <fullName evidence="2">N-acetyltransferase</fullName>
    </submittedName>
</protein>
<dbReference type="PANTHER" id="PTHR31435:SF10">
    <property type="entry name" value="BSR4717 PROTEIN"/>
    <property type="match status" value="1"/>
</dbReference>
<keyword evidence="2" id="KW-0808">Transferase</keyword>
<dbReference type="InterPro" id="IPR045057">
    <property type="entry name" value="Gcn5-rel_NAT"/>
</dbReference>